<organism evidence="2">
    <name type="scientific">marine metagenome</name>
    <dbReference type="NCBI Taxonomy" id="408172"/>
    <lineage>
        <taxon>unclassified sequences</taxon>
        <taxon>metagenomes</taxon>
        <taxon>ecological metagenomes</taxon>
    </lineage>
</organism>
<dbReference type="SUPFAM" id="SSF52317">
    <property type="entry name" value="Class I glutamine amidotransferase-like"/>
    <property type="match status" value="1"/>
</dbReference>
<dbReference type="Pfam" id="PF06283">
    <property type="entry name" value="ThuA"/>
    <property type="match status" value="1"/>
</dbReference>
<gene>
    <name evidence="2" type="ORF">METZ01_LOCUS244452</name>
</gene>
<sequence length="275" mass="29538">VSTSVLIVSKGHAYSHDSFLGMFAGMPSVTTTLVEQPAAQVIPQPEPIVNFDVVLFYDMSGIPDVGVRHDGANNTGQPPAAFVEAMESLLASGKGLVLLNHATFSWPLWPLWREITHSSAMLSAGELNGQQVPGSGYRGGHGPLPNATVMASPQGVHSVLGGLEVGFEITDELYLKTSDFESSVQPLLRTEYDFVADNFTPPPLAPEAEQRNWDHPPGSDLVAWAHGYRQSPVVVTDLGDGPSVFENPGFARFIENALNWVASDEARAWVQSSTS</sequence>
<evidence type="ECO:0000259" key="1">
    <source>
        <dbReference type="Pfam" id="PF06283"/>
    </source>
</evidence>
<reference evidence="2" key="1">
    <citation type="submission" date="2018-05" db="EMBL/GenBank/DDBJ databases">
        <authorList>
            <person name="Lanie J.A."/>
            <person name="Ng W.-L."/>
            <person name="Kazmierczak K.M."/>
            <person name="Andrzejewski T.M."/>
            <person name="Davidsen T.M."/>
            <person name="Wayne K.J."/>
            <person name="Tettelin H."/>
            <person name="Glass J.I."/>
            <person name="Rusch D."/>
            <person name="Podicherti R."/>
            <person name="Tsui H.-C.T."/>
            <person name="Winkler M.E."/>
        </authorList>
    </citation>
    <scope>NUCLEOTIDE SEQUENCE</scope>
</reference>
<feature type="domain" description="ThuA-like" evidence="1">
    <location>
        <begin position="42"/>
        <end position="261"/>
    </location>
</feature>
<dbReference type="AlphaFoldDB" id="A0A382HWC9"/>
<dbReference type="EMBL" id="UINC01063694">
    <property type="protein sequence ID" value="SVB91598.1"/>
    <property type="molecule type" value="Genomic_DNA"/>
</dbReference>
<feature type="non-terminal residue" evidence="2">
    <location>
        <position position="1"/>
    </location>
</feature>
<evidence type="ECO:0000313" key="2">
    <source>
        <dbReference type="EMBL" id="SVB91598.1"/>
    </source>
</evidence>
<accession>A0A382HWC9</accession>
<name>A0A382HWC9_9ZZZZ</name>
<dbReference type="InterPro" id="IPR029010">
    <property type="entry name" value="ThuA-like"/>
</dbReference>
<proteinExistence type="predicted"/>
<dbReference type="Gene3D" id="3.40.50.880">
    <property type="match status" value="1"/>
</dbReference>
<dbReference type="InterPro" id="IPR029062">
    <property type="entry name" value="Class_I_gatase-like"/>
</dbReference>
<protein>
    <recommendedName>
        <fullName evidence="1">ThuA-like domain-containing protein</fullName>
    </recommendedName>
</protein>